<keyword evidence="1" id="KW-0812">Transmembrane</keyword>
<dbReference type="EMBL" id="JAUTAS010000001">
    <property type="protein sequence ID" value="MDQ1107666.1"/>
    <property type="molecule type" value="Genomic_DNA"/>
</dbReference>
<gene>
    <name evidence="2" type="ORF">QE424_000825</name>
</gene>
<keyword evidence="1" id="KW-1133">Transmembrane helix</keyword>
<feature type="transmembrane region" description="Helical" evidence="1">
    <location>
        <begin position="77"/>
        <end position="102"/>
    </location>
</feature>
<dbReference type="Proteomes" id="UP001226084">
    <property type="component" value="Unassembled WGS sequence"/>
</dbReference>
<evidence type="ECO:0000256" key="1">
    <source>
        <dbReference type="SAM" id="Phobius"/>
    </source>
</evidence>
<evidence type="ECO:0000313" key="3">
    <source>
        <dbReference type="Proteomes" id="UP001226084"/>
    </source>
</evidence>
<comment type="caution">
    <text evidence="2">The sequence shown here is derived from an EMBL/GenBank/DDBJ whole genome shotgun (WGS) entry which is preliminary data.</text>
</comment>
<dbReference type="AlphaFoldDB" id="A0AAP5AG69"/>
<name>A0AAP5AG69_9GAMM</name>
<feature type="transmembrane region" description="Helical" evidence="1">
    <location>
        <begin position="6"/>
        <end position="28"/>
    </location>
</feature>
<organism evidence="2 3">
    <name type="scientific">Stenotrophomonas rhizophila</name>
    <dbReference type="NCBI Taxonomy" id="216778"/>
    <lineage>
        <taxon>Bacteria</taxon>
        <taxon>Pseudomonadati</taxon>
        <taxon>Pseudomonadota</taxon>
        <taxon>Gammaproteobacteria</taxon>
        <taxon>Lysobacterales</taxon>
        <taxon>Lysobacteraceae</taxon>
        <taxon>Stenotrophomonas</taxon>
    </lineage>
</organism>
<protein>
    <submittedName>
        <fullName evidence="2">Uncharacterized protein</fullName>
    </submittedName>
</protein>
<evidence type="ECO:0000313" key="2">
    <source>
        <dbReference type="EMBL" id="MDQ1107666.1"/>
    </source>
</evidence>
<keyword evidence="1" id="KW-0472">Membrane</keyword>
<dbReference type="RefSeq" id="WP_307106436.1">
    <property type="nucleotide sequence ID" value="NZ_JAUTAS010000001.1"/>
</dbReference>
<reference evidence="2" key="1">
    <citation type="submission" date="2023-07" db="EMBL/GenBank/DDBJ databases">
        <title>Functional and genomic diversity of the sorghum phyllosphere microbiome.</title>
        <authorList>
            <person name="Shade A."/>
        </authorList>
    </citation>
    <scope>NUCLEOTIDE SEQUENCE</scope>
    <source>
        <strain evidence="2">SORGH_AS_0457</strain>
    </source>
</reference>
<accession>A0AAP5AG69</accession>
<sequence length="111" mass="12200">MIMDKYVFYLFYIAVAIVISRTCAVILARRVAEKTAGEEVLAKLPLLAFRDIGDMQDTFYGCVLAIRTGSLRRPATIAALVQMCLWGVLVALLLMVAVLGIIEIVQHGQGQ</sequence>
<proteinExistence type="predicted"/>